<name>A0ABS0YGB7_9BACT</name>
<evidence type="ECO:0000313" key="4">
    <source>
        <dbReference type="EMBL" id="MBJ6751373.1"/>
    </source>
</evidence>
<dbReference type="PANTHER" id="PTHR44591">
    <property type="entry name" value="STRESS RESPONSE REGULATOR PROTEIN 1"/>
    <property type="match status" value="1"/>
</dbReference>
<evidence type="ECO:0000259" key="3">
    <source>
        <dbReference type="PROSITE" id="PS50110"/>
    </source>
</evidence>
<gene>
    <name evidence="4" type="ORF">JFN91_14235</name>
</gene>
<protein>
    <submittedName>
        <fullName evidence="4">Response regulator</fullName>
    </submittedName>
</protein>
<dbReference type="PANTHER" id="PTHR44591:SF23">
    <property type="entry name" value="CHEY SUBFAMILY"/>
    <property type="match status" value="1"/>
</dbReference>
<dbReference type="InterPro" id="IPR011006">
    <property type="entry name" value="CheY-like_superfamily"/>
</dbReference>
<dbReference type="InterPro" id="IPR050595">
    <property type="entry name" value="Bact_response_regulator"/>
</dbReference>
<sequence length="148" mass="17211">MAKVKDLCLMTVLYVDDDIEVSNMFGHMFRINYPRHKIIHADNGFDALVKTRQFSPDLFIVNVSMPYVSGIQLAEEIVREGYLAPIVFLSAYDDSETIRMCKSTGCAGYFRKPIDFPSLFYELDNTMVEIFLKRLEQARLQRRVLDRL</sequence>
<reference evidence="4 5" key="1">
    <citation type="submission" date="2020-12" db="EMBL/GenBank/DDBJ databases">
        <title>Geomonas sp. Red421, isolated from paddy soil.</title>
        <authorList>
            <person name="Xu Z."/>
            <person name="Zhang Z."/>
            <person name="Masuda Y."/>
            <person name="Itoh H."/>
            <person name="Senoo K."/>
        </authorList>
    </citation>
    <scope>NUCLEOTIDE SEQUENCE [LARGE SCALE GENOMIC DNA]</scope>
    <source>
        <strain evidence="4 5">Red421</strain>
    </source>
</reference>
<dbReference type="SMART" id="SM00448">
    <property type="entry name" value="REC"/>
    <property type="match status" value="1"/>
</dbReference>
<evidence type="ECO:0000256" key="2">
    <source>
        <dbReference type="PROSITE-ProRule" id="PRU00169"/>
    </source>
</evidence>
<dbReference type="CDD" id="cd00156">
    <property type="entry name" value="REC"/>
    <property type="match status" value="1"/>
</dbReference>
<comment type="caution">
    <text evidence="2">Lacks conserved residue(s) required for the propagation of feature annotation.</text>
</comment>
<dbReference type="Pfam" id="PF00072">
    <property type="entry name" value="Response_reg"/>
    <property type="match status" value="1"/>
</dbReference>
<dbReference type="SUPFAM" id="SSF52172">
    <property type="entry name" value="CheY-like"/>
    <property type="match status" value="1"/>
</dbReference>
<dbReference type="Gene3D" id="3.40.50.2300">
    <property type="match status" value="1"/>
</dbReference>
<keyword evidence="1" id="KW-0597">Phosphoprotein</keyword>
<keyword evidence="5" id="KW-1185">Reference proteome</keyword>
<dbReference type="Proteomes" id="UP000614714">
    <property type="component" value="Unassembled WGS sequence"/>
</dbReference>
<dbReference type="InterPro" id="IPR001789">
    <property type="entry name" value="Sig_transdc_resp-reg_receiver"/>
</dbReference>
<accession>A0ABS0YGB7</accession>
<evidence type="ECO:0000256" key="1">
    <source>
        <dbReference type="ARBA" id="ARBA00022553"/>
    </source>
</evidence>
<dbReference type="EMBL" id="JAEMHL010000007">
    <property type="protein sequence ID" value="MBJ6751373.1"/>
    <property type="molecule type" value="Genomic_DNA"/>
</dbReference>
<proteinExistence type="predicted"/>
<feature type="domain" description="Response regulatory" evidence="3">
    <location>
        <begin position="11"/>
        <end position="127"/>
    </location>
</feature>
<comment type="caution">
    <text evidence="4">The sequence shown here is derived from an EMBL/GenBank/DDBJ whole genome shotgun (WGS) entry which is preliminary data.</text>
</comment>
<dbReference type="PROSITE" id="PS50110">
    <property type="entry name" value="RESPONSE_REGULATORY"/>
    <property type="match status" value="1"/>
</dbReference>
<evidence type="ECO:0000313" key="5">
    <source>
        <dbReference type="Proteomes" id="UP000614714"/>
    </source>
</evidence>
<dbReference type="RefSeq" id="WP_199389848.1">
    <property type="nucleotide sequence ID" value="NZ_JAEMHL010000007.1"/>
</dbReference>
<organism evidence="4 5">
    <name type="scientific">Geomonas anaerohicana</name>
    <dbReference type="NCBI Taxonomy" id="2798583"/>
    <lineage>
        <taxon>Bacteria</taxon>
        <taxon>Pseudomonadati</taxon>
        <taxon>Thermodesulfobacteriota</taxon>
        <taxon>Desulfuromonadia</taxon>
        <taxon>Geobacterales</taxon>
        <taxon>Geobacteraceae</taxon>
        <taxon>Geomonas</taxon>
    </lineage>
</organism>